<name>A0AAJ1AGU9_9BACT</name>
<dbReference type="InterPro" id="IPR047960">
    <property type="entry name" value="Transpos_IS1380"/>
</dbReference>
<dbReference type="NCBIfam" id="NF033539">
    <property type="entry name" value="transpos_IS1380"/>
    <property type="match status" value="1"/>
</dbReference>
<dbReference type="InterPro" id="IPR012337">
    <property type="entry name" value="RNaseH-like_sf"/>
</dbReference>
<dbReference type="AlphaFoldDB" id="A0AAJ1AGU9"/>
<dbReference type="InterPro" id="IPR025668">
    <property type="entry name" value="Tnp_DDE_dom"/>
</dbReference>
<evidence type="ECO:0000259" key="1">
    <source>
        <dbReference type="Pfam" id="PF13701"/>
    </source>
</evidence>
<dbReference type="EMBL" id="JAIOIU010000054">
    <property type="protein sequence ID" value="MBZ0159455.1"/>
    <property type="molecule type" value="Genomic_DNA"/>
</dbReference>
<dbReference type="Proteomes" id="UP001197609">
    <property type="component" value="Unassembled WGS sequence"/>
</dbReference>
<evidence type="ECO:0000313" key="2">
    <source>
        <dbReference type="EMBL" id="MBZ0159455.1"/>
    </source>
</evidence>
<dbReference type="SUPFAM" id="SSF53098">
    <property type="entry name" value="Ribonuclease H-like"/>
    <property type="match status" value="1"/>
</dbReference>
<dbReference type="Pfam" id="PF13701">
    <property type="entry name" value="DDE_Tnp_1_4"/>
    <property type="match status" value="1"/>
</dbReference>
<evidence type="ECO:0000313" key="3">
    <source>
        <dbReference type="Proteomes" id="UP001197609"/>
    </source>
</evidence>
<proteinExistence type="predicted"/>
<reference evidence="2 3" key="1">
    <citation type="journal article" date="2021" name="bioRxiv">
        <title>Unraveling nitrogen, sulfur and carbon metabolic pathways and microbial community transcriptional responses to substrate deprivation and toxicity stresses in a bioreactor mimicking anoxic brackish coastal sediment conditions.</title>
        <authorList>
            <person name="Martins P.D."/>
            <person name="Echeveste M.J."/>
            <person name="Arshad A."/>
            <person name="Kurth J."/>
            <person name="Ouboter H."/>
            <person name="Jetten M.S.M."/>
            <person name="Welte C.U."/>
        </authorList>
    </citation>
    <scope>NUCLEOTIDE SEQUENCE [LARGE SCALE GENOMIC DNA]</scope>
    <source>
        <strain evidence="2">MAG_38</strain>
    </source>
</reference>
<sequence length="458" mass="52004">MSDVRTQSVVFPELLDRPVWARFDEPATSVDGGAVLLSSLDRELGLTERLAGSVRDSRQPGKVVHGLVDLVRQRVFGLALGYADCNDARSLREDPIHKLLLERDPLSGVGLADPSTLSRFENAVGRTDLVRMGSELMDVVIEHNRRRPGARRVRRITIDLDPTEDPTHGQQQLALFNGHYGSWCFLPLLAFVTFDEEPEQQLVAAILRGGRAHASLGALPLLRRLLPRLREAFPRARLRIRLDGGFAGPELLDFLEEERLEYVVAVAGNSVLKRRVEPLMRKARRASKTSGRTETLFGETRYAARSWCRHERRVVLKAEITRLDDRSPRDNARFVVTNLRHTPENVYQIYRERGDTENRIKELKNDLALDRTSCRRFLANQLRVLLTAAAYVLFQQLRLRLARRQDHRSTVATLRQQLLKIAARVERSARRVLVHFAASHAWAAPWLRLARSCGAAPS</sequence>
<protein>
    <submittedName>
        <fullName evidence="2">IS1380 family transposase</fullName>
    </submittedName>
</protein>
<gene>
    <name evidence="2" type="ORF">K8G79_04875</name>
</gene>
<organism evidence="2 3">
    <name type="scientific">Candidatus Methylomirabilis tolerans</name>
    <dbReference type="NCBI Taxonomy" id="3123416"/>
    <lineage>
        <taxon>Bacteria</taxon>
        <taxon>Candidatus Methylomirabilota</taxon>
        <taxon>Candidatus Methylomirabilia</taxon>
        <taxon>Candidatus Methylomirabilales</taxon>
        <taxon>Candidatus Methylomirabilaceae</taxon>
        <taxon>Candidatus Methylomirabilis</taxon>
    </lineage>
</organism>
<accession>A0AAJ1AGU9</accession>
<feature type="domain" description="Transposase DDE" evidence="1">
    <location>
        <begin position="14"/>
        <end position="444"/>
    </location>
</feature>
<comment type="caution">
    <text evidence="2">The sequence shown here is derived from an EMBL/GenBank/DDBJ whole genome shotgun (WGS) entry which is preliminary data.</text>
</comment>